<dbReference type="InterPro" id="IPR036188">
    <property type="entry name" value="FAD/NAD-bd_sf"/>
</dbReference>
<evidence type="ECO:0000256" key="4">
    <source>
        <dbReference type="ARBA" id="ARBA00022630"/>
    </source>
</evidence>
<evidence type="ECO:0000256" key="5">
    <source>
        <dbReference type="ARBA" id="ARBA00022827"/>
    </source>
</evidence>
<dbReference type="PANTHER" id="PTHR47356">
    <property type="entry name" value="FAD-DEPENDENT MONOOXYGENASE ASQG-RELATED"/>
    <property type="match status" value="1"/>
</dbReference>
<keyword evidence="9" id="KW-1185">Reference proteome</keyword>
<dbReference type="Proteomes" id="UP000012174">
    <property type="component" value="Unassembled WGS sequence"/>
</dbReference>
<dbReference type="Pfam" id="PF01494">
    <property type="entry name" value="FAD_binding_3"/>
    <property type="match status" value="2"/>
</dbReference>
<dbReference type="EMBL" id="KB707252">
    <property type="protein sequence ID" value="EMR63253.1"/>
    <property type="molecule type" value="Genomic_DNA"/>
</dbReference>
<dbReference type="OMA" id="GHEWMLF"/>
<feature type="domain" description="FAD-binding" evidence="7">
    <location>
        <begin position="7"/>
        <end position="174"/>
    </location>
</feature>
<comment type="cofactor">
    <cofactor evidence="1">
        <name>FAD</name>
        <dbReference type="ChEBI" id="CHEBI:57692"/>
    </cofactor>
</comment>
<keyword evidence="6" id="KW-0560">Oxidoreductase</keyword>
<evidence type="ECO:0000259" key="7">
    <source>
        <dbReference type="Pfam" id="PF01494"/>
    </source>
</evidence>
<evidence type="ECO:0000313" key="8">
    <source>
        <dbReference type="EMBL" id="EMR63253.1"/>
    </source>
</evidence>
<dbReference type="GO" id="GO:0071949">
    <property type="term" value="F:FAD binding"/>
    <property type="evidence" value="ECO:0007669"/>
    <property type="project" value="InterPro"/>
</dbReference>
<dbReference type="SUPFAM" id="SSF51905">
    <property type="entry name" value="FAD/NAD(P)-binding domain"/>
    <property type="match status" value="1"/>
</dbReference>
<protein>
    <submittedName>
        <fullName evidence="8">Putative fad binding domain-containing protein</fullName>
    </submittedName>
</protein>
<dbReference type="AlphaFoldDB" id="M7SG73"/>
<comment type="similarity">
    <text evidence="3">Belongs to the paxM FAD-dependent monooxygenase family.</text>
</comment>
<proteinExistence type="inferred from homology"/>
<gene>
    <name evidence="8" type="ORF">UCREL1_9801</name>
</gene>
<comment type="pathway">
    <text evidence="2">Secondary metabolite biosynthesis.</text>
</comment>
<dbReference type="Gene3D" id="3.50.50.60">
    <property type="entry name" value="FAD/NAD(P)-binding domain"/>
    <property type="match status" value="1"/>
</dbReference>
<dbReference type="OrthoDB" id="2431938at2759"/>
<organism evidence="8 9">
    <name type="scientific">Eutypa lata (strain UCR-EL1)</name>
    <name type="common">Grapevine dieback disease fungus</name>
    <name type="synonym">Eutypa armeniacae</name>
    <dbReference type="NCBI Taxonomy" id="1287681"/>
    <lineage>
        <taxon>Eukaryota</taxon>
        <taxon>Fungi</taxon>
        <taxon>Dikarya</taxon>
        <taxon>Ascomycota</taxon>
        <taxon>Pezizomycotina</taxon>
        <taxon>Sordariomycetes</taxon>
        <taxon>Xylariomycetidae</taxon>
        <taxon>Xylariales</taxon>
        <taxon>Diatrypaceae</taxon>
        <taxon>Eutypa</taxon>
    </lineage>
</organism>
<dbReference type="InterPro" id="IPR050562">
    <property type="entry name" value="FAD_mOase_fung"/>
</dbReference>
<dbReference type="KEGG" id="ela:UCREL1_9801"/>
<dbReference type="PRINTS" id="PR00420">
    <property type="entry name" value="RNGMNOXGNASE"/>
</dbReference>
<dbReference type="PANTHER" id="PTHR47356:SF2">
    <property type="entry name" value="FAD-BINDING DOMAIN-CONTAINING PROTEIN-RELATED"/>
    <property type="match status" value="1"/>
</dbReference>
<dbReference type="InterPro" id="IPR002938">
    <property type="entry name" value="FAD-bd"/>
</dbReference>
<evidence type="ECO:0000313" key="9">
    <source>
        <dbReference type="Proteomes" id="UP000012174"/>
    </source>
</evidence>
<accession>M7SG73</accession>
<dbReference type="GO" id="GO:0004497">
    <property type="term" value="F:monooxygenase activity"/>
    <property type="evidence" value="ECO:0007669"/>
    <property type="project" value="InterPro"/>
</dbReference>
<keyword evidence="5" id="KW-0274">FAD</keyword>
<evidence type="ECO:0000256" key="3">
    <source>
        <dbReference type="ARBA" id="ARBA00007992"/>
    </source>
</evidence>
<keyword evidence="4" id="KW-0285">Flavoprotein</keyword>
<evidence type="ECO:0000256" key="2">
    <source>
        <dbReference type="ARBA" id="ARBA00005179"/>
    </source>
</evidence>
<feature type="domain" description="FAD-binding" evidence="7">
    <location>
        <begin position="316"/>
        <end position="352"/>
    </location>
</feature>
<reference evidence="9" key="1">
    <citation type="journal article" date="2013" name="Genome Announc.">
        <title>Draft genome sequence of the grapevine dieback fungus Eutypa lata UCR-EL1.</title>
        <authorList>
            <person name="Blanco-Ulate B."/>
            <person name="Rolshausen P.E."/>
            <person name="Cantu D."/>
        </authorList>
    </citation>
    <scope>NUCLEOTIDE SEQUENCE [LARGE SCALE GENOMIC DNA]</scope>
    <source>
        <strain evidence="9">UCR-EL1</strain>
    </source>
</reference>
<sequence>MIMGHEFRVVIVGAGPVGLVAGHALRAAGIDNFVILEQQKQIVRPVGAALSLHPQTSRILDQLGLYEDVLEASVSYDGKINVDHRGHVISSSLGLFEVWEQNHGYRMLNGSRKKFLDILYRRLPRDSVKPGKVVVDVQTHDTGVRVLLEDGSVEEASMVIGADGVNSTLRGIVQKSSSAKKGPVSGVSDEHEHEQAELDPIVASYQSLLGTSKPLTGMPRNMFWEMRGRGITAQVWSSDEEVLWIVFRRLPTLNKLGRTYTEAEAEAMAADCAGLVPVPGSPFRDLWDARTWSRLVDQEEGFVLHGAWHHHGSGGGRVVLVGDCVHKMTSNAGFGLNMGVQGVVSLVNTLRSCLLATNFTPDAAVLGQVFERYRADCARDGREAVAMSRYTTDLATWQTWRMMLMDSSLQL</sequence>
<name>M7SG73_EUTLA</name>
<dbReference type="HOGENOM" id="CLU_009665_12_2_1"/>
<evidence type="ECO:0000256" key="6">
    <source>
        <dbReference type="ARBA" id="ARBA00023002"/>
    </source>
</evidence>
<evidence type="ECO:0000256" key="1">
    <source>
        <dbReference type="ARBA" id="ARBA00001974"/>
    </source>
</evidence>
<dbReference type="eggNOG" id="KOG2614">
    <property type="taxonomic scope" value="Eukaryota"/>
</dbReference>